<dbReference type="EMBL" id="CP094669">
    <property type="protein sequence ID" value="UOG74910.1"/>
    <property type="molecule type" value="Genomic_DNA"/>
</dbReference>
<dbReference type="Proteomes" id="UP000831113">
    <property type="component" value="Chromosome"/>
</dbReference>
<keyword evidence="1" id="KW-1133">Transmembrane helix</keyword>
<proteinExistence type="predicted"/>
<keyword evidence="1" id="KW-0472">Membrane</keyword>
<keyword evidence="1" id="KW-0812">Transmembrane</keyword>
<accession>A0ABY4D0D8</accession>
<gene>
    <name evidence="2" type="ORF">MTX78_22690</name>
</gene>
<feature type="transmembrane region" description="Helical" evidence="1">
    <location>
        <begin position="38"/>
        <end position="56"/>
    </location>
</feature>
<reference evidence="2 3" key="1">
    <citation type="submission" date="2022-03" db="EMBL/GenBank/DDBJ databases">
        <title>Hymenobactersp. isolated from the air.</title>
        <authorList>
            <person name="Won M."/>
            <person name="Kwon S.-W."/>
        </authorList>
    </citation>
    <scope>NUCLEOTIDE SEQUENCE [LARGE SCALE GENOMIC DNA]</scope>
    <source>
        <strain evidence="2 3">KACC 21982</strain>
    </source>
</reference>
<protein>
    <submittedName>
        <fullName evidence="2">Uncharacterized protein</fullName>
    </submittedName>
</protein>
<sequence length="60" mass="6563">MESAFVSPCLACRRRIQVKGQPLFTTCSCVNYGRGTTVVALVAGALLIVGGLWWYVEQKN</sequence>
<organism evidence="2 3">
    <name type="scientific">Hymenobacter tibetensis</name>
    <dbReference type="NCBI Taxonomy" id="497967"/>
    <lineage>
        <taxon>Bacteria</taxon>
        <taxon>Pseudomonadati</taxon>
        <taxon>Bacteroidota</taxon>
        <taxon>Cytophagia</taxon>
        <taxon>Cytophagales</taxon>
        <taxon>Hymenobacteraceae</taxon>
        <taxon>Hymenobacter</taxon>
    </lineage>
</organism>
<evidence type="ECO:0000313" key="2">
    <source>
        <dbReference type="EMBL" id="UOG74910.1"/>
    </source>
</evidence>
<name>A0ABY4D0D8_9BACT</name>
<evidence type="ECO:0000313" key="3">
    <source>
        <dbReference type="Proteomes" id="UP000831113"/>
    </source>
</evidence>
<evidence type="ECO:0000256" key="1">
    <source>
        <dbReference type="SAM" id="Phobius"/>
    </source>
</evidence>
<dbReference type="RefSeq" id="WP_243798596.1">
    <property type="nucleotide sequence ID" value="NZ_CP094669.1"/>
</dbReference>
<keyword evidence="3" id="KW-1185">Reference proteome</keyword>